<dbReference type="PRINTS" id="PR00364">
    <property type="entry name" value="DISEASERSIST"/>
</dbReference>
<dbReference type="SMART" id="SM00382">
    <property type="entry name" value="AAA"/>
    <property type="match status" value="2"/>
</dbReference>
<name>A0AA86VYJ2_9FABA</name>
<keyword evidence="2" id="KW-0677">Repeat</keyword>
<dbReference type="Gene3D" id="3.40.50.10140">
    <property type="entry name" value="Toll/interleukin-1 receptor homology (TIR) domain"/>
    <property type="match status" value="2"/>
</dbReference>
<dbReference type="InterPro" id="IPR035897">
    <property type="entry name" value="Toll_tir_struct_dom_sf"/>
</dbReference>
<dbReference type="Pfam" id="PF00931">
    <property type="entry name" value="NB-ARC"/>
    <property type="match status" value="2"/>
</dbReference>
<dbReference type="GO" id="GO:0007165">
    <property type="term" value="P:signal transduction"/>
    <property type="evidence" value="ECO:0007669"/>
    <property type="project" value="InterPro"/>
</dbReference>
<dbReference type="PROSITE" id="PS50104">
    <property type="entry name" value="TIR"/>
    <property type="match status" value="2"/>
</dbReference>
<dbReference type="SUPFAM" id="SSF52540">
    <property type="entry name" value="P-loop containing nucleoside triphosphate hydrolases"/>
    <property type="match status" value="2"/>
</dbReference>
<dbReference type="InterPro" id="IPR032675">
    <property type="entry name" value="LRR_dom_sf"/>
</dbReference>
<sequence>MAASIHVFLNFNRGDTLKFAYVLRGALDKKGIHTFIDDGNYYEQNYVKGMQESKVAIIVLSENYAYSSFCLDKLATILDCQRKGLLVVIPVFYKVDPSYVRHQKGSYGEALTKHEKWFKANKEKLQKWRMALREVADLSGYLFNDGYPPKSFLPYSFCIYGAAGVGKSTLARAVYSVSGHFDGSYFLENVREKSNNHGLEYLQSILFSKILGEKENKLTTSQQGISMIKQKLQRERILLILDDVDKYEQLDVTLGIPIWLGPGSRVIITTRDREMLKYPEFIKFYKLKELNNSNALQLLTWKALRKEKANPRHLNVLKRAVSCGSRLPLALEVIECRLTDVEVILSVHYGHSIKHHIGVLVEKSLLKFDYFDDRLTLHGLMEDMAKEIIRKGSPEEPAKHRGGWLPKDMMHGLDYNTEFENLTVLNFDDKLMSFPSLNLISLERLELSNCSRLENFPEILGKMENIKELELFNLPIKELPVSFQNLIGLEKLLLMCGLVQLRSSILTMPKLSVFRAERCKWWQWVNSEDEEEKVGSIVPSKVDCFIAQNCSLYDDFFSIGFKMLAHVTYLELPGNNITFLPECIEEFHNLYALDVSNCKHLQEIRGVPSNLKHFRALNCISLSSSSSSMLLTQKLHEAGHTEFCLPASSIPEWFNHQSRGPSTSFWFRNKFQANVLCILVAPVGYDITLDCPIPMLFINGKVQEYHFHSYKGKGRMLKLDHTYLFDLQVLSFDNNMFEVPLEKEWMHVEVTYEGVLETSLVKATGIHVFKHESSMEDIQFADPYSKRKVDHESQNHPLENIDVSYDVFLSFRGFDTLHGFTGYLYKALQDSGIHTFIDDESLQRGEEITPTTVKAIKESRIAIIVLSINYASSSFCLDELATILDYLKRKRLLVLPVFYNVDPIQVRYQRGSYGEALAKHEERLKDHMEKLEKWKMALHQVANLTGYEYEFIGKIVEWVSREIDPAHYPEGLESQVLEVRKLLNVGCDDGVHMIGIHGVGGVGKSTLAQEVYNNLISDHFDASCLIEKVREKSNKHGLQYLQSLLFSKLLGEKNINLKSVQQGTSMIQRRLQKKKVLLILDDVDKQEQLHAVVGRSDWFGPGSRVIITTRDKKLLASHDVQRTYEVKKLNKNNALQLLKWKAFKMHYFDPTYEELFNRAVTFASGLPLALEVIGSNLYGKSIEEWKSAIHQFEKYPDNPIQTILKSSFDSLEEKERSVFLDIACCFKGYELAEVEDILQAHYGQSMRCYIDVLVDKSLIKLNPGTKPCYDTVTLHDLIEDMGKDIVRQESLTEPGERRRLWLLEDVREVLRNNTGTSNIEIICLDFPIFDQEETVKWDGKAFQNMQNLKTLIIRNGNFSKGPEYLPNSLRVLEWCRYPSDCLPSDFHPKELAICKNYMRSETFCLICQDKDSRVVQSVKHGTFNKFIVLQKVHKGEKGNQRMMVE</sequence>
<protein>
    <recommendedName>
        <fullName evidence="5">TIR domain-containing protein</fullName>
    </recommendedName>
</protein>
<dbReference type="GO" id="GO:0043531">
    <property type="term" value="F:ADP binding"/>
    <property type="evidence" value="ECO:0007669"/>
    <property type="project" value="InterPro"/>
</dbReference>
<feature type="domain" description="TIR" evidence="5">
    <location>
        <begin position="3"/>
        <end position="163"/>
    </location>
</feature>
<dbReference type="FunFam" id="3.40.50.10140:FF:000007">
    <property type="entry name" value="Disease resistance protein (TIR-NBS-LRR class)"/>
    <property type="match status" value="1"/>
</dbReference>
<dbReference type="InterPro" id="IPR042197">
    <property type="entry name" value="Apaf_helical"/>
</dbReference>
<dbReference type="InterPro" id="IPR003593">
    <property type="entry name" value="AAA+_ATPase"/>
</dbReference>
<keyword evidence="1" id="KW-0433">Leucine-rich repeat</keyword>
<dbReference type="InterPro" id="IPR002182">
    <property type="entry name" value="NB-ARC"/>
</dbReference>
<dbReference type="PANTHER" id="PTHR11017">
    <property type="entry name" value="LEUCINE-RICH REPEAT-CONTAINING PROTEIN"/>
    <property type="match status" value="1"/>
</dbReference>
<dbReference type="Proteomes" id="UP001189624">
    <property type="component" value="Chromosome 4"/>
</dbReference>
<reference evidence="6" key="1">
    <citation type="submission" date="2023-10" db="EMBL/GenBank/DDBJ databases">
        <authorList>
            <person name="Domelevo Entfellner J.-B."/>
        </authorList>
    </citation>
    <scope>NUCLEOTIDE SEQUENCE</scope>
</reference>
<dbReference type="GO" id="GO:0006952">
    <property type="term" value="P:defense response"/>
    <property type="evidence" value="ECO:0007669"/>
    <property type="project" value="UniProtKB-KW"/>
</dbReference>
<gene>
    <name evidence="6" type="ORF">AYBTSS11_LOCUS15217</name>
</gene>
<dbReference type="Pfam" id="PF23286">
    <property type="entry name" value="LRR_13"/>
    <property type="match status" value="1"/>
</dbReference>
<dbReference type="InterPro" id="IPR036390">
    <property type="entry name" value="WH_DNA-bd_sf"/>
</dbReference>
<dbReference type="Gene3D" id="3.40.50.300">
    <property type="entry name" value="P-loop containing nucleotide triphosphate hydrolases"/>
    <property type="match status" value="2"/>
</dbReference>
<keyword evidence="4" id="KW-0520">NAD</keyword>
<proteinExistence type="predicted"/>
<dbReference type="InterPro" id="IPR058192">
    <property type="entry name" value="WHD_ROQ1-like"/>
</dbReference>
<dbReference type="Gene3D" id="1.10.8.430">
    <property type="entry name" value="Helical domain of apoptotic protease-activating factors"/>
    <property type="match status" value="1"/>
</dbReference>
<dbReference type="Gramene" id="rna-AYBTSS11_LOCUS15217">
    <property type="protein sequence ID" value="CAJ1952283.1"/>
    <property type="gene ID" value="gene-AYBTSS11_LOCUS15217"/>
</dbReference>
<evidence type="ECO:0000259" key="5">
    <source>
        <dbReference type="PROSITE" id="PS50104"/>
    </source>
</evidence>
<dbReference type="InterPro" id="IPR027417">
    <property type="entry name" value="P-loop_NTPase"/>
</dbReference>
<dbReference type="Pfam" id="PF01582">
    <property type="entry name" value="TIR"/>
    <property type="match status" value="2"/>
</dbReference>
<evidence type="ECO:0000256" key="2">
    <source>
        <dbReference type="ARBA" id="ARBA00022737"/>
    </source>
</evidence>
<dbReference type="SUPFAM" id="SSF46785">
    <property type="entry name" value="Winged helix' DNA-binding domain"/>
    <property type="match status" value="2"/>
</dbReference>
<evidence type="ECO:0000256" key="3">
    <source>
        <dbReference type="ARBA" id="ARBA00022821"/>
    </source>
</evidence>
<evidence type="ECO:0000313" key="7">
    <source>
        <dbReference type="Proteomes" id="UP001189624"/>
    </source>
</evidence>
<evidence type="ECO:0000313" key="6">
    <source>
        <dbReference type="EMBL" id="CAJ1952283.1"/>
    </source>
</evidence>
<evidence type="ECO:0000256" key="1">
    <source>
        <dbReference type="ARBA" id="ARBA00022614"/>
    </source>
</evidence>
<dbReference type="Gene3D" id="3.80.10.10">
    <property type="entry name" value="Ribonuclease Inhibitor"/>
    <property type="match status" value="2"/>
</dbReference>
<dbReference type="InterPro" id="IPR044974">
    <property type="entry name" value="Disease_R_plants"/>
</dbReference>
<dbReference type="PANTHER" id="PTHR11017:SF431">
    <property type="entry name" value="ADP-RIBOSYL CYCLASE_CYCLIC ADP-RIBOSE HYDROLASE"/>
    <property type="match status" value="1"/>
</dbReference>
<accession>A0AA86VYJ2</accession>
<dbReference type="SUPFAM" id="SSF52058">
    <property type="entry name" value="L domain-like"/>
    <property type="match status" value="1"/>
</dbReference>
<keyword evidence="3" id="KW-0611">Plant defense</keyword>
<feature type="domain" description="TIR" evidence="5">
    <location>
        <begin position="803"/>
        <end position="963"/>
    </location>
</feature>
<dbReference type="InterPro" id="IPR058546">
    <property type="entry name" value="RPS4B/Roq1-like_LRR"/>
</dbReference>
<dbReference type="EMBL" id="OY731401">
    <property type="protein sequence ID" value="CAJ1952283.1"/>
    <property type="molecule type" value="Genomic_DNA"/>
</dbReference>
<dbReference type="SUPFAM" id="SSF52200">
    <property type="entry name" value="Toll/Interleukin receptor TIR domain"/>
    <property type="match status" value="2"/>
</dbReference>
<dbReference type="SMART" id="SM00255">
    <property type="entry name" value="TIR"/>
    <property type="match status" value="2"/>
</dbReference>
<dbReference type="InterPro" id="IPR000157">
    <property type="entry name" value="TIR_dom"/>
</dbReference>
<organism evidence="6 7">
    <name type="scientific">Sphenostylis stenocarpa</name>
    <dbReference type="NCBI Taxonomy" id="92480"/>
    <lineage>
        <taxon>Eukaryota</taxon>
        <taxon>Viridiplantae</taxon>
        <taxon>Streptophyta</taxon>
        <taxon>Embryophyta</taxon>
        <taxon>Tracheophyta</taxon>
        <taxon>Spermatophyta</taxon>
        <taxon>Magnoliopsida</taxon>
        <taxon>eudicotyledons</taxon>
        <taxon>Gunneridae</taxon>
        <taxon>Pentapetalae</taxon>
        <taxon>rosids</taxon>
        <taxon>fabids</taxon>
        <taxon>Fabales</taxon>
        <taxon>Fabaceae</taxon>
        <taxon>Papilionoideae</taxon>
        <taxon>50 kb inversion clade</taxon>
        <taxon>NPAAA clade</taxon>
        <taxon>indigoferoid/millettioid clade</taxon>
        <taxon>Phaseoleae</taxon>
        <taxon>Sphenostylis</taxon>
    </lineage>
</organism>
<evidence type="ECO:0000256" key="4">
    <source>
        <dbReference type="ARBA" id="ARBA00023027"/>
    </source>
</evidence>
<dbReference type="Pfam" id="PF23282">
    <property type="entry name" value="WHD_ROQ1"/>
    <property type="match status" value="1"/>
</dbReference>
<keyword evidence="7" id="KW-1185">Reference proteome</keyword>